<evidence type="ECO:0000256" key="1">
    <source>
        <dbReference type="SAM" id="MobiDB-lite"/>
    </source>
</evidence>
<reference evidence="2 3" key="1">
    <citation type="submission" date="2018-10" db="EMBL/GenBank/DDBJ databases">
        <title>Draft genome sequence for the type isolate of Erwinia psidii, agent causal of bacterial blight in guava (Psidium guajava) and wilt and die-back of Eucalyptus spp.</title>
        <authorList>
            <person name="Hermenegildo P.S."/>
            <person name="Santos S.A."/>
            <person name="Guimaraes L.M.S."/>
            <person name="Vidigal P.M.P."/>
            <person name="Pereira I.C."/>
            <person name="Badel J.L."/>
            <person name="Alfenas-Zerbini P."/>
            <person name="Ferreira M.A.S.V."/>
            <person name="Alfenas A.C."/>
        </authorList>
    </citation>
    <scope>NUCLEOTIDE SEQUENCE [LARGE SCALE GENOMIC DNA]</scope>
    <source>
        <strain evidence="2 3">IBSBF 435</strain>
    </source>
</reference>
<gene>
    <name evidence="2" type="ORF">EB241_02155</name>
</gene>
<evidence type="ECO:0000313" key="2">
    <source>
        <dbReference type="EMBL" id="RQM40117.1"/>
    </source>
</evidence>
<feature type="region of interest" description="Disordered" evidence="1">
    <location>
        <begin position="1"/>
        <end position="25"/>
    </location>
</feature>
<dbReference type="Proteomes" id="UP000279457">
    <property type="component" value="Unassembled WGS sequence"/>
</dbReference>
<comment type="caution">
    <text evidence="2">The sequence shown here is derived from an EMBL/GenBank/DDBJ whole genome shotgun (WGS) entry which is preliminary data.</text>
</comment>
<evidence type="ECO:0000313" key="3">
    <source>
        <dbReference type="Proteomes" id="UP000279457"/>
    </source>
</evidence>
<keyword evidence="3" id="KW-1185">Reference proteome</keyword>
<dbReference type="EMBL" id="RHHM01000001">
    <property type="protein sequence ID" value="RQM40117.1"/>
    <property type="molecule type" value="Genomic_DNA"/>
</dbReference>
<sequence length="77" mass="8519">MHRSLSLDVKERENGADYNRGNGKCPENMLASKNYLTDLNSYAAKHPNRAGGNVSHRQYGLRRACDENNGPEQSLAG</sequence>
<protein>
    <submittedName>
        <fullName evidence="2">Uncharacterized protein</fullName>
    </submittedName>
</protein>
<organism evidence="2 3">
    <name type="scientific">Erwinia psidii</name>
    <dbReference type="NCBI Taxonomy" id="69224"/>
    <lineage>
        <taxon>Bacteria</taxon>
        <taxon>Pseudomonadati</taxon>
        <taxon>Pseudomonadota</taxon>
        <taxon>Gammaproteobacteria</taxon>
        <taxon>Enterobacterales</taxon>
        <taxon>Erwiniaceae</taxon>
        <taxon>Erwinia</taxon>
    </lineage>
</organism>
<name>A0A3N6S589_9GAMM</name>
<accession>A0A3N6S589</accession>
<proteinExistence type="predicted"/>
<feature type="region of interest" description="Disordered" evidence="1">
    <location>
        <begin position="46"/>
        <end position="77"/>
    </location>
</feature>
<dbReference type="AlphaFoldDB" id="A0A3N6S589"/>